<name>A0ABU3F047_9ENTE</name>
<protein>
    <submittedName>
        <fullName evidence="3">VanZ family protein</fullName>
    </submittedName>
</protein>
<comment type="caution">
    <text evidence="3">The sequence shown here is derived from an EMBL/GenBank/DDBJ whole genome shotgun (WGS) entry which is preliminary data.</text>
</comment>
<dbReference type="PANTHER" id="PTHR36834:SF2">
    <property type="entry name" value="MEMBRANE PROTEIN"/>
    <property type="match status" value="1"/>
</dbReference>
<feature type="transmembrane region" description="Helical" evidence="1">
    <location>
        <begin position="118"/>
        <end position="135"/>
    </location>
</feature>
<proteinExistence type="predicted"/>
<dbReference type="InterPro" id="IPR053150">
    <property type="entry name" value="Teicoplanin_resist-assoc"/>
</dbReference>
<reference evidence="3 4" key="1">
    <citation type="submission" date="2023-03" db="EMBL/GenBank/DDBJ databases">
        <authorList>
            <person name="Shen W."/>
            <person name="Cai J."/>
        </authorList>
    </citation>
    <scope>NUCLEOTIDE SEQUENCE [LARGE SCALE GENOMIC DNA]</scope>
    <source>
        <strain evidence="3 4">D6-4</strain>
    </source>
</reference>
<dbReference type="PANTHER" id="PTHR36834">
    <property type="entry name" value="MEMBRANE PROTEIN-RELATED"/>
    <property type="match status" value="1"/>
</dbReference>
<evidence type="ECO:0000256" key="1">
    <source>
        <dbReference type="SAM" id="Phobius"/>
    </source>
</evidence>
<keyword evidence="1" id="KW-0472">Membrane</keyword>
<feature type="transmembrane region" description="Helical" evidence="1">
    <location>
        <begin position="9"/>
        <end position="28"/>
    </location>
</feature>
<organism evidence="3 4">
    <name type="scientific">Enterococcus hulanensis</name>
    <dbReference type="NCBI Taxonomy" id="2559929"/>
    <lineage>
        <taxon>Bacteria</taxon>
        <taxon>Bacillati</taxon>
        <taxon>Bacillota</taxon>
        <taxon>Bacilli</taxon>
        <taxon>Lactobacillales</taxon>
        <taxon>Enterococcaceae</taxon>
        <taxon>Enterococcus</taxon>
    </lineage>
</organism>
<evidence type="ECO:0000313" key="4">
    <source>
        <dbReference type="Proteomes" id="UP001252875"/>
    </source>
</evidence>
<accession>A0ABU3F047</accession>
<feature type="transmembrane region" description="Helical" evidence="1">
    <location>
        <begin position="59"/>
        <end position="80"/>
    </location>
</feature>
<feature type="transmembrane region" description="Helical" evidence="1">
    <location>
        <begin position="147"/>
        <end position="169"/>
    </location>
</feature>
<evidence type="ECO:0000313" key="3">
    <source>
        <dbReference type="EMBL" id="MDT2600492.1"/>
    </source>
</evidence>
<dbReference type="RefSeq" id="WP_311822717.1">
    <property type="nucleotide sequence ID" value="NZ_JARPYF010000006.1"/>
</dbReference>
<feature type="domain" description="VanZ-like" evidence="2">
    <location>
        <begin position="12"/>
        <end position="133"/>
    </location>
</feature>
<dbReference type="InterPro" id="IPR006976">
    <property type="entry name" value="VanZ-like"/>
</dbReference>
<gene>
    <name evidence="3" type="ORF">P7D85_11955</name>
</gene>
<keyword evidence="1" id="KW-0812">Transmembrane</keyword>
<feature type="transmembrane region" description="Helical" evidence="1">
    <location>
        <begin position="92"/>
        <end position="112"/>
    </location>
</feature>
<sequence>MVSKQLSKILLVIYSLLLIWILLFKFPLSVSDITASLSHPMRSINLVPFQGSMIVNGKIALNEILLNAVVFVPMGVLLGISAKRLPFLNKLMIIFLFSLFIEVMQFILGIGATDVTDLLMNFFGGFLGLVLYQGLKQIVPEAKLDKRLIVIGTVMGFLCLGMVLFILLINR</sequence>
<dbReference type="Pfam" id="PF04892">
    <property type="entry name" value="VanZ"/>
    <property type="match status" value="1"/>
</dbReference>
<evidence type="ECO:0000259" key="2">
    <source>
        <dbReference type="Pfam" id="PF04892"/>
    </source>
</evidence>
<keyword evidence="4" id="KW-1185">Reference proteome</keyword>
<dbReference type="EMBL" id="JARPYI010000006">
    <property type="protein sequence ID" value="MDT2600492.1"/>
    <property type="molecule type" value="Genomic_DNA"/>
</dbReference>
<keyword evidence="1" id="KW-1133">Transmembrane helix</keyword>
<dbReference type="Proteomes" id="UP001252875">
    <property type="component" value="Unassembled WGS sequence"/>
</dbReference>